<feature type="region of interest" description="Disordered" evidence="1">
    <location>
        <begin position="127"/>
        <end position="151"/>
    </location>
</feature>
<protein>
    <recommendedName>
        <fullName evidence="4">Ribbon-helix-helix protein, copG family</fullName>
    </recommendedName>
</protein>
<sequence>MSEPQIDRPSLADAFKGSGSGRAASLGGLLPKTTRPTGMVATGPAAARQKPTTPKPPNERPATPRRAAAQHEGVQNVAVYLEPDILTLVRAAKTRTAAAGEPDKTYDELLVDALDHIPAEQLRAAFAGTPAERSGGPLQRRTRRPRGSGGIQIQLRLDGDQRRALDELTADAGAPSRSALVATAYRLHLAPHDRES</sequence>
<dbReference type="RefSeq" id="WP_092558285.1">
    <property type="nucleotide sequence ID" value="NZ_FNPZ01000009.1"/>
</dbReference>
<dbReference type="EMBL" id="FNPZ01000009">
    <property type="protein sequence ID" value="SDZ55548.1"/>
    <property type="molecule type" value="Genomic_DNA"/>
</dbReference>
<keyword evidence="3" id="KW-1185">Reference proteome</keyword>
<reference evidence="2 3" key="1">
    <citation type="submission" date="2016-10" db="EMBL/GenBank/DDBJ databases">
        <authorList>
            <person name="de Groot N.N."/>
        </authorList>
    </citation>
    <scope>NUCLEOTIDE SEQUENCE [LARGE SCALE GENOMIC DNA]</scope>
    <source>
        <strain evidence="2 3">CGMCC 4.3491</strain>
    </source>
</reference>
<accession>A0A1H3TZM8</accession>
<evidence type="ECO:0000313" key="2">
    <source>
        <dbReference type="EMBL" id="SDZ55548.1"/>
    </source>
</evidence>
<evidence type="ECO:0000313" key="3">
    <source>
        <dbReference type="Proteomes" id="UP000198891"/>
    </source>
</evidence>
<evidence type="ECO:0008006" key="4">
    <source>
        <dbReference type="Google" id="ProtNLM"/>
    </source>
</evidence>
<gene>
    <name evidence="2" type="ORF">SAMN05216554_4612</name>
</gene>
<dbReference type="OrthoDB" id="4930965at2"/>
<evidence type="ECO:0000256" key="1">
    <source>
        <dbReference type="SAM" id="MobiDB-lite"/>
    </source>
</evidence>
<organism evidence="2 3">
    <name type="scientific">Herbiconiux ginsengi</name>
    <dbReference type="NCBI Taxonomy" id="381665"/>
    <lineage>
        <taxon>Bacteria</taxon>
        <taxon>Bacillati</taxon>
        <taxon>Actinomycetota</taxon>
        <taxon>Actinomycetes</taxon>
        <taxon>Micrococcales</taxon>
        <taxon>Microbacteriaceae</taxon>
        <taxon>Herbiconiux</taxon>
    </lineage>
</organism>
<feature type="compositionally biased region" description="Low complexity" evidence="1">
    <location>
        <begin position="21"/>
        <end position="30"/>
    </location>
</feature>
<dbReference type="AlphaFoldDB" id="A0A1H3TZM8"/>
<proteinExistence type="predicted"/>
<feature type="region of interest" description="Disordered" evidence="1">
    <location>
        <begin position="1"/>
        <end position="74"/>
    </location>
</feature>
<dbReference type="Proteomes" id="UP000198891">
    <property type="component" value="Unassembled WGS sequence"/>
</dbReference>
<name>A0A1H3TZM8_9MICO</name>